<dbReference type="CDD" id="cd00761">
    <property type="entry name" value="Glyco_tranf_GTA_type"/>
    <property type="match status" value="1"/>
</dbReference>
<reference evidence="4 6" key="1">
    <citation type="submission" date="2016-07" db="EMBL/GenBank/DDBJ databases">
        <title>Characterization of isolates of Eisenbergiella tayi derived from blood cultures, using whole genome sequencing.</title>
        <authorList>
            <person name="Burdz T."/>
            <person name="Wiebe D."/>
            <person name="Huynh C."/>
            <person name="Bernard K."/>
        </authorList>
    </citation>
    <scope>NUCLEOTIDE SEQUENCE [LARGE SCALE GENOMIC DNA]</scope>
    <source>
        <strain evidence="4 6">NML 110608</strain>
    </source>
</reference>
<comment type="caution">
    <text evidence="4">The sequence shown here is derived from an EMBL/GenBank/DDBJ whole genome shotgun (WGS) entry which is preliminary data.</text>
</comment>
<dbReference type="PANTHER" id="PTHR22916:SF51">
    <property type="entry name" value="GLYCOSYLTRANSFERASE EPSH-RELATED"/>
    <property type="match status" value="1"/>
</dbReference>
<organism evidence="4 6">
    <name type="scientific">Eisenbergiella tayi</name>
    <dbReference type="NCBI Taxonomy" id="1432052"/>
    <lineage>
        <taxon>Bacteria</taxon>
        <taxon>Bacillati</taxon>
        <taxon>Bacillota</taxon>
        <taxon>Clostridia</taxon>
        <taxon>Lachnospirales</taxon>
        <taxon>Lachnospiraceae</taxon>
        <taxon>Eisenbergiella</taxon>
    </lineage>
</organism>
<dbReference type="EMBL" id="MEHA01000031">
    <property type="protein sequence ID" value="ODR44047.1"/>
    <property type="molecule type" value="Genomic_DNA"/>
</dbReference>
<evidence type="ECO:0000313" key="5">
    <source>
        <dbReference type="EMBL" id="ODR44047.1"/>
    </source>
</evidence>
<dbReference type="Gene3D" id="3.90.550.10">
    <property type="entry name" value="Spore Coat Polysaccharide Biosynthesis Protein SpsA, Chain A"/>
    <property type="match status" value="1"/>
</dbReference>
<evidence type="ECO:0000259" key="3">
    <source>
        <dbReference type="Pfam" id="PF00535"/>
    </source>
</evidence>
<dbReference type="GO" id="GO:0016757">
    <property type="term" value="F:glycosyltransferase activity"/>
    <property type="evidence" value="ECO:0007669"/>
    <property type="project" value="UniProtKB-KW"/>
</dbReference>
<name>A0A1E3AE00_9FIRM</name>
<evidence type="ECO:0000256" key="1">
    <source>
        <dbReference type="ARBA" id="ARBA00022676"/>
    </source>
</evidence>
<dbReference type="PANTHER" id="PTHR22916">
    <property type="entry name" value="GLYCOSYLTRANSFERASE"/>
    <property type="match status" value="1"/>
</dbReference>
<dbReference type="RefSeq" id="WP_069152715.1">
    <property type="nucleotide sequence ID" value="NZ_CAJLDD010000006.1"/>
</dbReference>
<evidence type="ECO:0000313" key="6">
    <source>
        <dbReference type="Proteomes" id="UP000094067"/>
    </source>
</evidence>
<evidence type="ECO:0000256" key="2">
    <source>
        <dbReference type="ARBA" id="ARBA00022679"/>
    </source>
</evidence>
<dbReference type="EC" id="2.4.-.-" evidence="4"/>
<protein>
    <submittedName>
        <fullName evidence="4">Putative glycosyltransferase EpsJ</fullName>
        <ecNumber evidence="4">2.4.-.-</ecNumber>
    </submittedName>
</protein>
<keyword evidence="2 4" id="KW-0808">Transferase</keyword>
<dbReference type="InterPro" id="IPR001173">
    <property type="entry name" value="Glyco_trans_2-like"/>
</dbReference>
<sequence>MDNPFFSIIIPVYKTEKYLRECLDSILRQTCGEFEAIVVDDGSPDGCPEICDSYAAQDSRITVIHKENEGVVKARNTALELVKGKYLVFVDSDDWIDRDMLEEYRDLIEENQADMVISGNNYLEFEDKTILQGYPVHSGRYSKDSLKTLQDNMLYSGTFYEYYLNPAFWGKAYKKELIIPNMLSVDAGISVGEDLCCVYACLLNAENVVVCENKGMYHYRNIQGTGSKAYRGGFYENAVSLFSCMDRLVREKKGEGAIQALDYNKLYAAYMGAAYYLRPGNGLSCRERNREIRKLLEYDGFRTALNRTEVNTGITFIRKKILTAMREENLFLLYLYIYLEKILVKAGVYMPANGVTV</sequence>
<dbReference type="Pfam" id="PF00535">
    <property type="entry name" value="Glycos_transf_2"/>
    <property type="match status" value="1"/>
</dbReference>
<evidence type="ECO:0000313" key="4">
    <source>
        <dbReference type="EMBL" id="ODM06955.1"/>
    </source>
</evidence>
<keyword evidence="1 4" id="KW-0328">Glycosyltransferase</keyword>
<dbReference type="Proteomes" id="UP000094067">
    <property type="component" value="Unassembled WGS sequence"/>
</dbReference>
<evidence type="ECO:0000313" key="7">
    <source>
        <dbReference type="Proteomes" id="UP000094271"/>
    </source>
</evidence>
<dbReference type="EMBL" id="MCGH01000002">
    <property type="protein sequence ID" value="ODM06955.1"/>
    <property type="molecule type" value="Genomic_DNA"/>
</dbReference>
<feature type="domain" description="Glycosyltransferase 2-like" evidence="3">
    <location>
        <begin position="7"/>
        <end position="129"/>
    </location>
</feature>
<proteinExistence type="predicted"/>
<dbReference type="SUPFAM" id="SSF53448">
    <property type="entry name" value="Nucleotide-diphospho-sugar transferases"/>
    <property type="match status" value="1"/>
</dbReference>
<dbReference type="Proteomes" id="UP000094271">
    <property type="component" value="Unassembled WGS sequence"/>
</dbReference>
<accession>A0A1E3AE00</accession>
<gene>
    <name evidence="4" type="primary">epsJ_5</name>
    <name evidence="5" type="ORF">BEI59_29110</name>
    <name evidence="4" type="ORF">BEI61_02845</name>
</gene>
<dbReference type="InterPro" id="IPR029044">
    <property type="entry name" value="Nucleotide-diphossugar_trans"/>
</dbReference>
<reference evidence="5 7" key="2">
    <citation type="submission" date="2016-08" db="EMBL/GenBank/DDBJ databases">
        <authorList>
            <person name="Seilhamer J.J."/>
        </authorList>
    </citation>
    <scope>NUCLEOTIDE SEQUENCE [LARGE SCALE GENOMIC DNA]</scope>
    <source>
        <strain evidence="5 7">NML150140-1</strain>
    </source>
</reference>
<dbReference type="AlphaFoldDB" id="A0A1E3AE00"/>
<dbReference type="PATRIC" id="fig|1432052.4.peg.3169"/>